<dbReference type="PANTHER" id="PTHR30055:SF212">
    <property type="entry name" value="TETR-FAMILY FAMILY TRANSCRIPTIONAL REGULATOR"/>
    <property type="match status" value="1"/>
</dbReference>
<dbReference type="InterPro" id="IPR009057">
    <property type="entry name" value="Homeodomain-like_sf"/>
</dbReference>
<dbReference type="PANTHER" id="PTHR30055">
    <property type="entry name" value="HTH-TYPE TRANSCRIPTIONAL REGULATOR RUTR"/>
    <property type="match status" value="1"/>
</dbReference>
<dbReference type="KEGG" id="dbr:Deba_0968"/>
<dbReference type="OrthoDB" id="5419598at2"/>
<keyword evidence="1 2" id="KW-0238">DNA-binding</keyword>
<evidence type="ECO:0000313" key="5">
    <source>
        <dbReference type="Proteomes" id="UP000009047"/>
    </source>
</evidence>
<dbReference type="SUPFAM" id="SSF48498">
    <property type="entry name" value="Tetracyclin repressor-like, C-terminal domain"/>
    <property type="match status" value="1"/>
</dbReference>
<dbReference type="HOGENOM" id="CLU_069356_40_3_7"/>
<dbReference type="eggNOG" id="COG1309">
    <property type="taxonomic scope" value="Bacteria"/>
</dbReference>
<dbReference type="SUPFAM" id="SSF46689">
    <property type="entry name" value="Homeodomain-like"/>
    <property type="match status" value="1"/>
</dbReference>
<organism evidence="4 5">
    <name type="scientific">Desulfarculus baarsii (strain ATCC 33931 / DSM 2075 / LMG 7858 / VKM B-1802 / 2st14)</name>
    <dbReference type="NCBI Taxonomy" id="644282"/>
    <lineage>
        <taxon>Bacteria</taxon>
        <taxon>Pseudomonadati</taxon>
        <taxon>Thermodesulfobacteriota</taxon>
        <taxon>Desulfarculia</taxon>
        <taxon>Desulfarculales</taxon>
        <taxon>Desulfarculaceae</taxon>
        <taxon>Desulfarculus</taxon>
    </lineage>
</organism>
<dbReference type="InterPro" id="IPR036271">
    <property type="entry name" value="Tet_transcr_reg_TetR-rel_C_sf"/>
</dbReference>
<reference evidence="4 5" key="1">
    <citation type="journal article" date="2010" name="Stand. Genomic Sci.">
        <title>Complete genome sequence of Desulfarculus baarsii type strain (2st14).</title>
        <authorList>
            <person name="Sun H."/>
            <person name="Spring S."/>
            <person name="Lapidus A."/>
            <person name="Davenport K."/>
            <person name="Del Rio T.G."/>
            <person name="Tice H."/>
            <person name="Nolan M."/>
            <person name="Copeland A."/>
            <person name="Cheng J.F."/>
            <person name="Lucas S."/>
            <person name="Tapia R."/>
            <person name="Goodwin L."/>
            <person name="Pitluck S."/>
            <person name="Ivanova N."/>
            <person name="Pagani I."/>
            <person name="Mavromatis K."/>
            <person name="Ovchinnikova G."/>
            <person name="Pati A."/>
            <person name="Chen A."/>
            <person name="Palaniappan K."/>
            <person name="Hauser L."/>
            <person name="Chang Y.J."/>
            <person name="Jeffries C.D."/>
            <person name="Detter J.C."/>
            <person name="Han C."/>
            <person name="Rohde M."/>
            <person name="Brambilla E."/>
            <person name="Goker M."/>
            <person name="Woyke T."/>
            <person name="Bristow J."/>
            <person name="Eisen J.A."/>
            <person name="Markowitz V."/>
            <person name="Hugenholtz P."/>
            <person name="Kyrpides N.C."/>
            <person name="Klenk H.P."/>
            <person name="Land M."/>
        </authorList>
    </citation>
    <scope>NUCLEOTIDE SEQUENCE [LARGE SCALE GENOMIC DNA]</scope>
    <source>
        <strain evidence="5">ATCC 33931 / DSM 2075 / LMG 7858 / VKM B-1802 / 2st14</strain>
    </source>
</reference>
<proteinExistence type="predicted"/>
<dbReference type="GO" id="GO:0003700">
    <property type="term" value="F:DNA-binding transcription factor activity"/>
    <property type="evidence" value="ECO:0007669"/>
    <property type="project" value="TreeGrafter"/>
</dbReference>
<protein>
    <submittedName>
        <fullName evidence="4">Transcriptional regulator, TetR family</fullName>
    </submittedName>
</protein>
<accession>E1QFK2</accession>
<dbReference type="PRINTS" id="PR00455">
    <property type="entry name" value="HTHTETR"/>
</dbReference>
<dbReference type="InterPro" id="IPR050109">
    <property type="entry name" value="HTH-type_TetR-like_transc_reg"/>
</dbReference>
<feature type="domain" description="HTH tetR-type" evidence="3">
    <location>
        <begin position="12"/>
        <end position="72"/>
    </location>
</feature>
<dbReference type="Proteomes" id="UP000009047">
    <property type="component" value="Chromosome"/>
</dbReference>
<evidence type="ECO:0000256" key="2">
    <source>
        <dbReference type="PROSITE-ProRule" id="PRU00335"/>
    </source>
</evidence>
<name>E1QFK2_DESB2</name>
<evidence type="ECO:0000256" key="1">
    <source>
        <dbReference type="ARBA" id="ARBA00023125"/>
    </source>
</evidence>
<evidence type="ECO:0000313" key="4">
    <source>
        <dbReference type="EMBL" id="ADK84338.1"/>
    </source>
</evidence>
<dbReference type="EMBL" id="CP002085">
    <property type="protein sequence ID" value="ADK84338.1"/>
    <property type="molecule type" value="Genomic_DNA"/>
</dbReference>
<sequence length="210" mass="23892">MVVASRREREKLLRRRQIMDAAREVFAARGFGRATMEQIAERAEYKPATLYLYFKNKQELYTSLTMELMERISGRFTAWAGQAGLGPMEKLGQLPDLMCEIYDYDPTVLVALFRLQASQGLQHLAAETIAELNGHARRAMGCMAEVFADAMDRGLLRRHHPNAMADSAWAIFTGMVLWEESKRFFDGRKQYLKPTLKLAVDLLIAGAARK</sequence>
<dbReference type="InterPro" id="IPR001647">
    <property type="entry name" value="HTH_TetR"/>
</dbReference>
<keyword evidence="5" id="KW-1185">Reference proteome</keyword>
<dbReference type="Gene3D" id="1.10.357.10">
    <property type="entry name" value="Tetracycline Repressor, domain 2"/>
    <property type="match status" value="1"/>
</dbReference>
<dbReference type="PROSITE" id="PS50977">
    <property type="entry name" value="HTH_TETR_2"/>
    <property type="match status" value="1"/>
</dbReference>
<feature type="DNA-binding region" description="H-T-H motif" evidence="2">
    <location>
        <begin position="35"/>
        <end position="54"/>
    </location>
</feature>
<dbReference type="Pfam" id="PF00440">
    <property type="entry name" value="TetR_N"/>
    <property type="match status" value="1"/>
</dbReference>
<evidence type="ECO:0000259" key="3">
    <source>
        <dbReference type="PROSITE" id="PS50977"/>
    </source>
</evidence>
<dbReference type="GO" id="GO:0000976">
    <property type="term" value="F:transcription cis-regulatory region binding"/>
    <property type="evidence" value="ECO:0007669"/>
    <property type="project" value="TreeGrafter"/>
</dbReference>
<dbReference type="Gene3D" id="1.10.10.60">
    <property type="entry name" value="Homeodomain-like"/>
    <property type="match status" value="1"/>
</dbReference>
<dbReference type="AlphaFoldDB" id="E1QFK2"/>
<gene>
    <name evidence="4" type="ordered locus">Deba_0968</name>
</gene>
<dbReference type="STRING" id="644282.Deba_0968"/>